<keyword evidence="1" id="KW-0732">Signal</keyword>
<evidence type="ECO:0000313" key="2">
    <source>
        <dbReference type="EMBL" id="UUR07867.1"/>
    </source>
</evidence>
<evidence type="ECO:0000256" key="1">
    <source>
        <dbReference type="SAM" id="SignalP"/>
    </source>
</evidence>
<sequence length="139" mass="14677">MTSRLQSSGIAALSFTLSAGILALALTPAVAHAAITDAEPVELTATADRDVQTRRVDASDVDFTNAADLKRLKSRIDRAVFDVCRDPGNDRRLIADGRCHYDARRSANEQVAALRASATLLAAAGSVKGARTITLVASR</sequence>
<dbReference type="EMBL" id="CP097253">
    <property type="protein sequence ID" value="UUR07867.1"/>
    <property type="molecule type" value="Genomic_DNA"/>
</dbReference>
<protein>
    <submittedName>
        <fullName evidence="2">UrcA family protein</fullName>
    </submittedName>
</protein>
<feature type="chain" id="PRO_5045818352" evidence="1">
    <location>
        <begin position="34"/>
        <end position="139"/>
    </location>
</feature>
<proteinExistence type="predicted"/>
<evidence type="ECO:0000313" key="3">
    <source>
        <dbReference type="Proteomes" id="UP000831921"/>
    </source>
</evidence>
<accession>A0ABY5MUS4</accession>
<gene>
    <name evidence="2" type="ORF">M1K48_13185</name>
</gene>
<keyword evidence="3" id="KW-1185">Reference proteome</keyword>
<dbReference type="RefSeq" id="WP_249503653.1">
    <property type="nucleotide sequence ID" value="NZ_CP097253.1"/>
</dbReference>
<dbReference type="Proteomes" id="UP000831921">
    <property type="component" value="Chromosome"/>
</dbReference>
<feature type="signal peptide" evidence="1">
    <location>
        <begin position="1"/>
        <end position="33"/>
    </location>
</feature>
<name>A0ABY5MUS4_9SPHN</name>
<dbReference type="NCBIfam" id="TIGR04433">
    <property type="entry name" value="UrcA_uranyl"/>
    <property type="match status" value="1"/>
</dbReference>
<dbReference type="InterPro" id="IPR030972">
    <property type="entry name" value="UrcA_uranyl"/>
</dbReference>
<reference evidence="2 3" key="1">
    <citation type="submission" date="2022-05" db="EMBL/GenBank/DDBJ databases">
        <title>S8-45 Sphingomonas ultraviolaceadurans.</title>
        <authorList>
            <person name="Liu Y."/>
        </authorList>
    </citation>
    <scope>NUCLEOTIDE SEQUENCE [LARGE SCALE GENOMIC DNA]</scope>
    <source>
        <strain evidence="2 3">S8-45</strain>
    </source>
</reference>
<organism evidence="2 3">
    <name type="scientific">Sphingomonas glaciei</name>
    <dbReference type="NCBI Taxonomy" id="2938948"/>
    <lineage>
        <taxon>Bacteria</taxon>
        <taxon>Pseudomonadati</taxon>
        <taxon>Pseudomonadota</taxon>
        <taxon>Alphaproteobacteria</taxon>
        <taxon>Sphingomonadales</taxon>
        <taxon>Sphingomonadaceae</taxon>
        <taxon>Sphingomonas</taxon>
    </lineage>
</organism>